<dbReference type="PANTHER" id="PTHR46889">
    <property type="entry name" value="TRANSPOSASE INSF FOR INSERTION SEQUENCE IS3B-RELATED"/>
    <property type="match status" value="1"/>
</dbReference>
<evidence type="ECO:0000256" key="2">
    <source>
        <dbReference type="ARBA" id="ARBA00037276"/>
    </source>
</evidence>
<dbReference type="InterPro" id="IPR048020">
    <property type="entry name" value="Transpos_IS3"/>
</dbReference>
<proteinExistence type="inferred from homology"/>
<dbReference type="Gene3D" id="3.30.420.10">
    <property type="entry name" value="Ribonuclease H-like superfamily/Ribonuclease H"/>
    <property type="match status" value="1"/>
</dbReference>
<keyword evidence="1" id="KW-0238">DNA-binding</keyword>
<reference evidence="5 6" key="1">
    <citation type="submission" date="2017-01" db="EMBL/GenBank/DDBJ databases">
        <authorList>
            <person name="Mah S.A."/>
            <person name="Swanson W.J."/>
            <person name="Moy G.W."/>
            <person name="Vacquier V.D."/>
        </authorList>
    </citation>
    <scope>NUCLEOTIDE SEQUENCE [LARGE SCALE GENOMIC DNA]</scope>
    <source>
        <strain evidence="5 6">M9</strain>
    </source>
</reference>
<evidence type="ECO:0000313" key="5">
    <source>
        <dbReference type="EMBL" id="SIT68264.1"/>
    </source>
</evidence>
<gene>
    <name evidence="5" type="ORF">SAMN05216526_0805</name>
</gene>
<comment type="function">
    <text evidence="2">Involved in the transposition of the insertion sequence IS3.</text>
</comment>
<sequence>MKYAAIHQHRLSHRIARQCAVLGVSRSGYYAWLSRAEMALQRQQAKAERDAKVVELFEARKRRYGAPRLAKELQAEGMPMNRKTVAESMRRLGLRARAARRFRCTTDSSHRLGVAPNLLDQDFSAQRPDQKWAGDITYLRTTQGWLYLAVVIDLCTRKVIGWASSQRIDGQLACGALEAAIARRSPPHGVIMHTNRGSVYCGWQHRALIRRHGLIASMSGRGNCYDNAPVESFFHTLKVVTFPPK</sequence>
<dbReference type="InterPro" id="IPR036397">
    <property type="entry name" value="RNaseH_sf"/>
</dbReference>
<dbReference type="SUPFAM" id="SSF53098">
    <property type="entry name" value="Ribonuclease H-like"/>
    <property type="match status" value="1"/>
</dbReference>
<dbReference type="PROSITE" id="PS50994">
    <property type="entry name" value="INTEGRASE"/>
    <property type="match status" value="1"/>
</dbReference>
<dbReference type="NCBIfam" id="NF033516">
    <property type="entry name" value="transpos_IS3"/>
    <property type="match status" value="1"/>
</dbReference>
<dbReference type="InterPro" id="IPR050900">
    <property type="entry name" value="Transposase_IS3/IS150/IS904"/>
</dbReference>
<organism evidence="5 6">
    <name type="scientific">Ectothiorhodosinus mongolicus</name>
    <dbReference type="NCBI Taxonomy" id="233100"/>
    <lineage>
        <taxon>Bacteria</taxon>
        <taxon>Pseudomonadati</taxon>
        <taxon>Pseudomonadota</taxon>
        <taxon>Gammaproteobacteria</taxon>
        <taxon>Chromatiales</taxon>
        <taxon>Ectothiorhodospiraceae</taxon>
        <taxon>Ectothiorhodosinus</taxon>
    </lineage>
</organism>
<dbReference type="InterPro" id="IPR001584">
    <property type="entry name" value="Integrase_cat-core"/>
</dbReference>
<evidence type="ECO:0000259" key="4">
    <source>
        <dbReference type="PROSITE" id="PS50994"/>
    </source>
</evidence>
<dbReference type="Proteomes" id="UP000223759">
    <property type="component" value="Unassembled WGS sequence"/>
</dbReference>
<dbReference type="OrthoDB" id="9814512at2"/>
<dbReference type="InterPro" id="IPR012337">
    <property type="entry name" value="RNaseH-like_sf"/>
</dbReference>
<dbReference type="PANTHER" id="PTHR46889:SF6">
    <property type="entry name" value="TRANSPOSASE INSF FOR INSERTION SEQUENCE IS3B"/>
    <property type="match status" value="1"/>
</dbReference>
<comment type="similarity">
    <text evidence="3">Belongs to the transposase IS3/IS150/IS904 family.</text>
</comment>
<accession>A0A1R3VXS2</accession>
<dbReference type="Pfam" id="PF00665">
    <property type="entry name" value="rve"/>
    <property type="match status" value="1"/>
</dbReference>
<evidence type="ECO:0000256" key="1">
    <source>
        <dbReference type="ARBA" id="ARBA00023125"/>
    </source>
</evidence>
<dbReference type="RefSeq" id="WP_143339920.1">
    <property type="nucleotide sequence ID" value="NZ_CP023018.1"/>
</dbReference>
<feature type="domain" description="Integrase catalytic" evidence="4">
    <location>
        <begin position="124"/>
        <end position="245"/>
    </location>
</feature>
<dbReference type="GO" id="GO:0003677">
    <property type="term" value="F:DNA binding"/>
    <property type="evidence" value="ECO:0007669"/>
    <property type="project" value="UniProtKB-KW"/>
</dbReference>
<dbReference type="GO" id="GO:0015074">
    <property type="term" value="P:DNA integration"/>
    <property type="evidence" value="ECO:0007669"/>
    <property type="project" value="InterPro"/>
</dbReference>
<dbReference type="InterPro" id="IPR025948">
    <property type="entry name" value="HTH-like_dom"/>
</dbReference>
<dbReference type="EMBL" id="FTPK01000002">
    <property type="protein sequence ID" value="SIT68264.1"/>
    <property type="molecule type" value="Genomic_DNA"/>
</dbReference>
<dbReference type="STRING" id="233100.SAMN05216526_0805"/>
<dbReference type="AlphaFoldDB" id="A0A1R3VXS2"/>
<evidence type="ECO:0000256" key="3">
    <source>
        <dbReference type="ARBA" id="ARBA00043964"/>
    </source>
</evidence>
<evidence type="ECO:0000313" key="6">
    <source>
        <dbReference type="Proteomes" id="UP000223759"/>
    </source>
</evidence>
<dbReference type="Pfam" id="PF13276">
    <property type="entry name" value="HTH_21"/>
    <property type="match status" value="1"/>
</dbReference>
<name>A0A1R3VXS2_9GAMM</name>
<keyword evidence="6" id="KW-1185">Reference proteome</keyword>
<protein>
    <submittedName>
        <fullName evidence="5">Transposase InsO and inactivated derivatives</fullName>
    </submittedName>
</protein>